<dbReference type="SUPFAM" id="SSF55729">
    <property type="entry name" value="Acyl-CoA N-acyltransferases (Nat)"/>
    <property type="match status" value="1"/>
</dbReference>
<dbReference type="InterPro" id="IPR000182">
    <property type="entry name" value="GNAT_dom"/>
</dbReference>
<evidence type="ECO:0000256" key="1">
    <source>
        <dbReference type="ARBA" id="ARBA00022679"/>
    </source>
</evidence>
<keyword evidence="2" id="KW-0012">Acyltransferase</keyword>
<evidence type="ECO:0000256" key="2">
    <source>
        <dbReference type="ARBA" id="ARBA00023315"/>
    </source>
</evidence>
<reference evidence="4" key="1">
    <citation type="submission" date="2020-02" db="EMBL/GenBank/DDBJ databases">
        <authorList>
            <person name="Meier V. D."/>
        </authorList>
    </citation>
    <scope>NUCLEOTIDE SEQUENCE</scope>
    <source>
        <strain evidence="4">AVDCRST_MAG07</strain>
    </source>
</reference>
<dbReference type="InterPro" id="IPR050832">
    <property type="entry name" value="Bact_Acetyltransf"/>
</dbReference>
<sequence length="156" mass="17069">MEPADWPASKALRLEALQDSPTAYCETYADAVGLPDERWQALAARGAVGGDSFQVLAFVDSRPVASCVGYRERDDAGLAAVYVTPSWRGRGLLDRLVREVAGWARAEGAPRLRLLVHESNAPAQRAYERLGFVVTGHREPYPLDPSTDEVEMALTL</sequence>
<dbReference type="Pfam" id="PF00583">
    <property type="entry name" value="Acetyltransf_1"/>
    <property type="match status" value="1"/>
</dbReference>
<dbReference type="GO" id="GO:0016747">
    <property type="term" value="F:acyltransferase activity, transferring groups other than amino-acyl groups"/>
    <property type="evidence" value="ECO:0007669"/>
    <property type="project" value="InterPro"/>
</dbReference>
<proteinExistence type="predicted"/>
<accession>A0A6J4KWI1</accession>
<dbReference type="PANTHER" id="PTHR43877">
    <property type="entry name" value="AMINOALKYLPHOSPHONATE N-ACETYLTRANSFERASE-RELATED-RELATED"/>
    <property type="match status" value="1"/>
</dbReference>
<dbReference type="Gene3D" id="3.40.630.30">
    <property type="match status" value="1"/>
</dbReference>
<keyword evidence="1" id="KW-0808">Transferase</keyword>
<gene>
    <name evidence="4" type="ORF">AVDCRST_MAG07-783</name>
</gene>
<dbReference type="CDD" id="cd04301">
    <property type="entry name" value="NAT_SF"/>
    <property type="match status" value="1"/>
</dbReference>
<dbReference type="AlphaFoldDB" id="A0A6J4KWI1"/>
<dbReference type="InterPro" id="IPR016181">
    <property type="entry name" value="Acyl_CoA_acyltransferase"/>
</dbReference>
<evidence type="ECO:0000259" key="3">
    <source>
        <dbReference type="PROSITE" id="PS51186"/>
    </source>
</evidence>
<evidence type="ECO:0000313" key="4">
    <source>
        <dbReference type="EMBL" id="CAA9315117.1"/>
    </source>
</evidence>
<feature type="domain" description="N-acetyltransferase" evidence="3">
    <location>
        <begin position="1"/>
        <end position="156"/>
    </location>
</feature>
<dbReference type="EMBL" id="CADCUB010000045">
    <property type="protein sequence ID" value="CAA9315117.1"/>
    <property type="molecule type" value="Genomic_DNA"/>
</dbReference>
<organism evidence="4">
    <name type="scientific">uncultured Frankineae bacterium</name>
    <dbReference type="NCBI Taxonomy" id="437475"/>
    <lineage>
        <taxon>Bacteria</taxon>
        <taxon>Bacillati</taxon>
        <taxon>Actinomycetota</taxon>
        <taxon>Actinomycetes</taxon>
        <taxon>Frankiales</taxon>
        <taxon>environmental samples</taxon>
    </lineage>
</organism>
<name>A0A6J4KWI1_9ACTN</name>
<dbReference type="PANTHER" id="PTHR43877:SF2">
    <property type="entry name" value="AMINOALKYLPHOSPHONATE N-ACETYLTRANSFERASE-RELATED"/>
    <property type="match status" value="1"/>
</dbReference>
<dbReference type="PROSITE" id="PS51186">
    <property type="entry name" value="GNAT"/>
    <property type="match status" value="1"/>
</dbReference>
<protein>
    <recommendedName>
        <fullName evidence="3">N-acetyltransferase domain-containing protein</fullName>
    </recommendedName>
</protein>